<dbReference type="OrthoDB" id="6582325at2759"/>
<dbReference type="AlphaFoldDB" id="A0A9J6CNK0"/>
<dbReference type="PANTHER" id="PTHR33562">
    <property type="entry name" value="ATILLA, ISOFORM B-RELATED-RELATED"/>
    <property type="match status" value="1"/>
</dbReference>
<comment type="caution">
    <text evidence="10">The sequence shown here is derived from an EMBL/GenBank/DDBJ whole genome shotgun (WGS) entry which is preliminary data.</text>
</comment>
<dbReference type="InterPro" id="IPR031424">
    <property type="entry name" value="QVR-like"/>
</dbReference>
<keyword evidence="5" id="KW-1133">Transmembrane helix</keyword>
<evidence type="ECO:0000313" key="11">
    <source>
        <dbReference type="Proteomes" id="UP001107558"/>
    </source>
</evidence>
<evidence type="ECO:0000256" key="6">
    <source>
        <dbReference type="ARBA" id="ARBA00023136"/>
    </source>
</evidence>
<dbReference type="Pfam" id="PF17064">
    <property type="entry name" value="QVR"/>
    <property type="match status" value="1"/>
</dbReference>
<dbReference type="InterPro" id="IPR045860">
    <property type="entry name" value="Snake_toxin-like_sf"/>
</dbReference>
<evidence type="ECO:0000256" key="4">
    <source>
        <dbReference type="ARBA" id="ARBA00022729"/>
    </source>
</evidence>
<dbReference type="SUPFAM" id="SSF57302">
    <property type="entry name" value="Snake toxin-like"/>
    <property type="match status" value="1"/>
</dbReference>
<accession>A0A9J6CNK0</accession>
<dbReference type="GO" id="GO:0098552">
    <property type="term" value="C:side of membrane"/>
    <property type="evidence" value="ECO:0007669"/>
    <property type="project" value="UniProtKB-KW"/>
</dbReference>
<feature type="signal peptide" evidence="9">
    <location>
        <begin position="1"/>
        <end position="19"/>
    </location>
</feature>
<sequence length="131" mass="13996">MKLIVLTLFVVACVSSSSALRCYQCLFPGEPKCQNPSELSPETCSDPSTAESALGIKAVCLKSVVDIQGVKQITRSCSKQGGQINACSAFKDHVEHCSVCDSDLCNGSSNLLVSIWTTLVPVAIAIFMKFF</sequence>
<keyword evidence="2" id="KW-0336">GPI-anchor</keyword>
<dbReference type="InterPro" id="IPR050975">
    <property type="entry name" value="Sleep_regulator"/>
</dbReference>
<evidence type="ECO:0000256" key="5">
    <source>
        <dbReference type="ARBA" id="ARBA00022989"/>
    </source>
</evidence>
<proteinExistence type="predicted"/>
<dbReference type="Proteomes" id="UP001107558">
    <property type="component" value="Chromosome 1"/>
</dbReference>
<dbReference type="GO" id="GO:0032222">
    <property type="term" value="P:regulation of synaptic transmission, cholinergic"/>
    <property type="evidence" value="ECO:0007669"/>
    <property type="project" value="InterPro"/>
</dbReference>
<dbReference type="EMBL" id="JADBJN010000001">
    <property type="protein sequence ID" value="KAG5683195.1"/>
    <property type="molecule type" value="Genomic_DNA"/>
</dbReference>
<evidence type="ECO:0000256" key="9">
    <source>
        <dbReference type="SAM" id="SignalP"/>
    </source>
</evidence>
<feature type="chain" id="PRO_5039948948" description="Protein sleepless" evidence="9">
    <location>
        <begin position="20"/>
        <end position="131"/>
    </location>
</feature>
<evidence type="ECO:0000256" key="2">
    <source>
        <dbReference type="ARBA" id="ARBA00022622"/>
    </source>
</evidence>
<evidence type="ECO:0000313" key="10">
    <source>
        <dbReference type="EMBL" id="KAG5683195.1"/>
    </source>
</evidence>
<keyword evidence="6" id="KW-0472">Membrane</keyword>
<evidence type="ECO:0000256" key="8">
    <source>
        <dbReference type="ARBA" id="ARBA00023288"/>
    </source>
</evidence>
<organism evidence="10 11">
    <name type="scientific">Polypedilum vanderplanki</name>
    <name type="common">Sleeping chironomid midge</name>
    <dbReference type="NCBI Taxonomy" id="319348"/>
    <lineage>
        <taxon>Eukaryota</taxon>
        <taxon>Metazoa</taxon>
        <taxon>Ecdysozoa</taxon>
        <taxon>Arthropoda</taxon>
        <taxon>Hexapoda</taxon>
        <taxon>Insecta</taxon>
        <taxon>Pterygota</taxon>
        <taxon>Neoptera</taxon>
        <taxon>Endopterygota</taxon>
        <taxon>Diptera</taxon>
        <taxon>Nematocera</taxon>
        <taxon>Chironomoidea</taxon>
        <taxon>Chironomidae</taxon>
        <taxon>Chironominae</taxon>
        <taxon>Polypedilum</taxon>
        <taxon>Polypedilum</taxon>
    </lineage>
</organism>
<evidence type="ECO:0008006" key="12">
    <source>
        <dbReference type="Google" id="ProtNLM"/>
    </source>
</evidence>
<keyword evidence="11" id="KW-1185">Reference proteome</keyword>
<evidence type="ECO:0000256" key="3">
    <source>
        <dbReference type="ARBA" id="ARBA00022692"/>
    </source>
</evidence>
<evidence type="ECO:0000256" key="7">
    <source>
        <dbReference type="ARBA" id="ARBA00023180"/>
    </source>
</evidence>
<protein>
    <recommendedName>
        <fullName evidence="12">Protein sleepless</fullName>
    </recommendedName>
</protein>
<keyword evidence="3" id="KW-0812">Transmembrane</keyword>
<dbReference type="GO" id="GO:0030431">
    <property type="term" value="P:sleep"/>
    <property type="evidence" value="ECO:0007669"/>
    <property type="project" value="InterPro"/>
</dbReference>
<reference evidence="10" key="1">
    <citation type="submission" date="2021-03" db="EMBL/GenBank/DDBJ databases">
        <title>Chromosome level genome of the anhydrobiotic midge Polypedilum vanderplanki.</title>
        <authorList>
            <person name="Yoshida Y."/>
            <person name="Kikawada T."/>
            <person name="Gusev O."/>
        </authorList>
    </citation>
    <scope>NUCLEOTIDE SEQUENCE</scope>
    <source>
        <strain evidence="10">NIAS01</strain>
        <tissue evidence="10">Whole body or cell culture</tissue>
    </source>
</reference>
<keyword evidence="8" id="KW-0449">Lipoprotein</keyword>
<keyword evidence="7" id="KW-0325">Glycoprotein</keyword>
<keyword evidence="4 9" id="KW-0732">Signal</keyword>
<comment type="subcellular location">
    <subcellularLocation>
        <location evidence="1">Membrane</location>
        <topology evidence="1">Lipid-anchor</topology>
        <topology evidence="1">GPI-anchor</topology>
    </subcellularLocation>
</comment>
<evidence type="ECO:0000256" key="1">
    <source>
        <dbReference type="ARBA" id="ARBA00004589"/>
    </source>
</evidence>
<name>A0A9J6CNK0_POLVA</name>
<gene>
    <name evidence="10" type="ORF">PVAND_012491</name>
</gene>